<dbReference type="RefSeq" id="XP_032802478.1">
    <property type="nucleotide sequence ID" value="XM_032946587.1"/>
</dbReference>
<feature type="compositionally biased region" description="Basic residues" evidence="2">
    <location>
        <begin position="640"/>
        <end position="655"/>
    </location>
</feature>
<feature type="region of interest" description="Disordered" evidence="2">
    <location>
        <begin position="1283"/>
        <end position="1331"/>
    </location>
</feature>
<feature type="compositionally biased region" description="Acidic residues" evidence="2">
    <location>
        <begin position="1316"/>
        <end position="1328"/>
    </location>
</feature>
<feature type="compositionally biased region" description="Basic and acidic residues" evidence="2">
    <location>
        <begin position="339"/>
        <end position="362"/>
    </location>
</feature>
<feature type="compositionally biased region" description="Basic and acidic residues" evidence="2">
    <location>
        <begin position="1156"/>
        <end position="1184"/>
    </location>
</feature>
<dbReference type="PANTHER" id="PTHR45615:SF80">
    <property type="entry name" value="GRIP DOMAIN-CONTAINING PROTEIN"/>
    <property type="match status" value="1"/>
</dbReference>
<feature type="compositionally biased region" description="Basic and acidic residues" evidence="2">
    <location>
        <begin position="776"/>
        <end position="790"/>
    </location>
</feature>
<keyword evidence="3" id="KW-1185">Reference proteome</keyword>
<feature type="region of interest" description="Disordered" evidence="2">
    <location>
        <begin position="1051"/>
        <end position="1200"/>
    </location>
</feature>
<evidence type="ECO:0000256" key="1">
    <source>
        <dbReference type="SAM" id="Coils"/>
    </source>
</evidence>
<reference evidence="4" key="1">
    <citation type="submission" date="2025-08" db="UniProtKB">
        <authorList>
            <consortium name="RefSeq"/>
        </authorList>
    </citation>
    <scope>IDENTIFICATION</scope>
    <source>
        <tissue evidence="4">Sperm</tissue>
    </source>
</reference>
<feature type="compositionally biased region" description="Polar residues" evidence="2">
    <location>
        <begin position="1087"/>
        <end position="1096"/>
    </location>
</feature>
<feature type="region of interest" description="Disordered" evidence="2">
    <location>
        <begin position="625"/>
        <end position="668"/>
    </location>
</feature>
<feature type="region of interest" description="Disordered" evidence="2">
    <location>
        <begin position="1"/>
        <end position="32"/>
    </location>
</feature>
<feature type="coiled-coil region" evidence="1">
    <location>
        <begin position="182"/>
        <end position="241"/>
    </location>
</feature>
<evidence type="ECO:0000313" key="4">
    <source>
        <dbReference type="RefSeq" id="XP_032802478.1"/>
    </source>
</evidence>
<feature type="region of interest" description="Disordered" evidence="2">
    <location>
        <begin position="770"/>
        <end position="871"/>
    </location>
</feature>
<evidence type="ECO:0000256" key="2">
    <source>
        <dbReference type="SAM" id="MobiDB-lite"/>
    </source>
</evidence>
<accession>A0AAJ7WMZ4</accession>
<dbReference type="Proteomes" id="UP001318040">
    <property type="component" value="Chromosome 4"/>
</dbReference>
<evidence type="ECO:0000313" key="3">
    <source>
        <dbReference type="Proteomes" id="UP001318040"/>
    </source>
</evidence>
<dbReference type="PANTHER" id="PTHR45615">
    <property type="entry name" value="MYOSIN HEAVY CHAIN, NON-MUSCLE"/>
    <property type="match status" value="1"/>
</dbReference>
<proteinExistence type="predicted"/>
<feature type="compositionally biased region" description="Polar residues" evidence="2">
    <location>
        <begin position="797"/>
        <end position="806"/>
    </location>
</feature>
<feature type="region of interest" description="Disordered" evidence="2">
    <location>
        <begin position="950"/>
        <end position="1024"/>
    </location>
</feature>
<keyword evidence="1" id="KW-0175">Coiled coil</keyword>
<feature type="coiled-coil region" evidence="1">
    <location>
        <begin position="885"/>
        <end position="950"/>
    </location>
</feature>
<feature type="compositionally biased region" description="Low complexity" evidence="2">
    <location>
        <begin position="1051"/>
        <end position="1073"/>
    </location>
</feature>
<sequence>MERGRNSDQEASAAESALQVVEGGGDEDVFEQPLTRERRVAKLRQQLHETLADLEKLCKEAKSDEVTATLSDGLVRVDEMVRDLCEQVDDFDQESPGGDIEFFTGSSAREVAWRRREDELREELNNDFKKQASRLSLQHKIEMGALICGHKKSIDKYLEHKVKAEQHAKLLREVNKELGLKAKGLKRRAELMQQTMQGLREQLALALNANTELEFESLQEVENYRVRVDMMERDAKESERLRYSEDDVKRLVEDLERSHMRELEEVVEEERGRRAEEYVAMQSDLRSEHRKEMELAELQMDALRQALEQRHSQPLPALAADGEGESGEASNKHTANVEARAELEAESSSREQQQQEEKGKQEEKRYFEYGQQLAALQEELVHVLSLLNDTNAAGGDAEEAPRGANGNSIADAKSASVKTVTLSPELQQLLAVRGLCRALRQRLGALPQQCRDIVPLSALTTSPEELSVFEQERASLKEQLQTHQEKGRGELPGEAAVKGGTADVHDGAAESLEELGRSSLKLEQFPSSLQAQRAALQKEREEVFRAGWRLRELLLECGHLVRGAPSPGPSPGRGRAEGAAPVADEPLSLWALLEELETRLRTQVSADTTSLQGATVQLFTISEEPEEAASDVANPEKPRKKEKLKKALRDKKARAARTAADVPPPPRPLLLGPNGALPASMEPAPEGSVWAGGAELGVCEVLTTVPLPPGVVAPPGAEGRISVRTRIFRYHDEADDASGARIATEIVLPTPPYRSEQGYEVETRLIQDTTRTGARVAREITSRVESDARSGKIPKQTRGSLGNSTEGLPGLPGGPQLRTATDTDHPQPEGGMTEPVGSSLSAGKRQTERDSKGDNNEGDAVEPKSLADGQLGRLQADTRELGSLMAQKDSEIESLLVQLKSREEEAHSLHDQVSNMASELHALHGQIQEMARQRSQLEATESDKMALRNNLTKGDLNGPPEHSANEAGNGMLSSQVSDKDAPKGSVNSPGKEFGNDEGCDGDNDNNSSNVDDDTNVGALSKINERIEELEETIRERDSEIGAMGRQVQELRLQLQERSAMGEAAATASSSTQTDGHTDPEALVGSDGPQQSHTRSVQAEGDDPNAVATRPVGEDGGIVQRGPPEGRPIVGDMAGGLQLSAKQLGPSRESDGLGSEENARQQDPRPPEGEGTTHGDGSADRHGDVEQQPGSGMEEEEDEERFHRRLLEDEDVKMLLTRIRQTDQELVHVNLQLAQGAPLGDSSLLSQLLRQLAGLTEHVCSLTAEKAALRRTVLAMERENGHIGNAHPARRANTEPGGHASGQPGVGEAHDGRHVQEEEEEREDCEQDPFESGCIPTPSVPADKFAEVYEQFLQSERHRRSLIFQKQYLLLALSWELGRRDGGGGMTAMTATAGSGTALKRLRTAVRAVMAARRFQLQGHDRQLYYQLPGAQQEHQALIPSPYMDCDGCCLHGSARHLSRVSSCVSLDGDGRRQGRRRGHGRACACALCAGDHGDPDKALLDYISKLDDIQLRLGQHYAEPLLVQYRSKRI</sequence>
<name>A0AAJ7WMZ4_PETMA</name>
<feature type="region of interest" description="Disordered" evidence="2">
    <location>
        <begin position="317"/>
        <end position="362"/>
    </location>
</feature>
<organism evidence="3 4">
    <name type="scientific">Petromyzon marinus</name>
    <name type="common">Sea lamprey</name>
    <dbReference type="NCBI Taxonomy" id="7757"/>
    <lineage>
        <taxon>Eukaryota</taxon>
        <taxon>Metazoa</taxon>
        <taxon>Chordata</taxon>
        <taxon>Craniata</taxon>
        <taxon>Vertebrata</taxon>
        <taxon>Cyclostomata</taxon>
        <taxon>Hyperoartia</taxon>
        <taxon>Petromyzontiformes</taxon>
        <taxon>Petromyzontidae</taxon>
        <taxon>Petromyzon</taxon>
    </lineage>
</organism>
<protein>
    <submittedName>
        <fullName evidence="4">Rootletin-like isoform X2</fullName>
    </submittedName>
</protein>
<gene>
    <name evidence="4" type="primary">LOC116938859</name>
</gene>
<feature type="compositionally biased region" description="Basic and acidic residues" evidence="2">
    <location>
        <begin position="845"/>
        <end position="855"/>
    </location>
</feature>